<comment type="caution">
    <text evidence="1">The sequence shown here is derived from an EMBL/GenBank/DDBJ whole genome shotgun (WGS) entry which is preliminary data.</text>
</comment>
<dbReference type="Proteomes" id="UP001199469">
    <property type="component" value="Unassembled WGS sequence"/>
</dbReference>
<dbReference type="RefSeq" id="WP_230738150.1">
    <property type="nucleotide sequence ID" value="NZ_JAJNDB010000005.1"/>
</dbReference>
<proteinExistence type="predicted"/>
<sequence>MTAVEEARAPGEQAVARAAEGDVVLPLTVDQAAAWVPAEHRDAYLDGAASVLGYRPRIA</sequence>
<protein>
    <submittedName>
        <fullName evidence="1">Uncharacterized protein</fullName>
    </submittedName>
</protein>
<evidence type="ECO:0000313" key="2">
    <source>
        <dbReference type="Proteomes" id="UP001199469"/>
    </source>
</evidence>
<gene>
    <name evidence="1" type="ORF">LQ327_23260</name>
</gene>
<reference evidence="1 2" key="1">
    <citation type="submission" date="2021-11" db="EMBL/GenBank/DDBJ databases">
        <title>Draft genome sequence of Actinomycetospora sp. SF1 isolated from the rhizosphere soil.</title>
        <authorList>
            <person name="Duangmal K."/>
            <person name="Chantavorakit T."/>
        </authorList>
    </citation>
    <scope>NUCLEOTIDE SEQUENCE [LARGE SCALE GENOMIC DNA]</scope>
    <source>
        <strain evidence="1 2">TBRC 5722</strain>
    </source>
</reference>
<evidence type="ECO:0000313" key="1">
    <source>
        <dbReference type="EMBL" id="MCD2196298.1"/>
    </source>
</evidence>
<accession>A0ABS8PDE6</accession>
<dbReference type="EMBL" id="JAJNDB010000005">
    <property type="protein sequence ID" value="MCD2196298.1"/>
    <property type="molecule type" value="Genomic_DNA"/>
</dbReference>
<organism evidence="1 2">
    <name type="scientific">Actinomycetospora endophytica</name>
    <dbReference type="NCBI Taxonomy" id="2291215"/>
    <lineage>
        <taxon>Bacteria</taxon>
        <taxon>Bacillati</taxon>
        <taxon>Actinomycetota</taxon>
        <taxon>Actinomycetes</taxon>
        <taxon>Pseudonocardiales</taxon>
        <taxon>Pseudonocardiaceae</taxon>
        <taxon>Actinomycetospora</taxon>
    </lineage>
</organism>
<keyword evidence="2" id="KW-1185">Reference proteome</keyword>
<name>A0ABS8PDE6_9PSEU</name>